<dbReference type="RefSeq" id="XP_067478144.1">
    <property type="nucleotide sequence ID" value="XM_067627403.1"/>
</dbReference>
<accession>A0A1L9UGU5</accession>
<dbReference type="VEuPathDB" id="FungiDB:ASPBRDRAFT_55565"/>
<dbReference type="AlphaFoldDB" id="A0A1L9UGU5"/>
<protein>
    <submittedName>
        <fullName evidence="1">Uncharacterized protein</fullName>
    </submittedName>
</protein>
<sequence>MADEEWIAAFSLPLGLAGIPVGGRKFRALTIDTTADPLPVCLLCDLTNITTVLIIRFPWLLRLKRQRRQPAHPCESEVRGADMFHSRRIELSSPIGVEFTGLDFICRTDIRSMYMPTRRGIAYAHLHDDLPGRGQACGMLMNLGATALSATLLARNQHVFFNTNGPRGKATQQQKEILPRPTFRSETFANNRGALVNNAPSNPVSTDL</sequence>
<name>A0A1L9UGU5_ASPBC</name>
<keyword evidence="2" id="KW-1185">Reference proteome</keyword>
<gene>
    <name evidence="1" type="ORF">ASPBRDRAFT_55565</name>
</gene>
<dbReference type="EMBL" id="KV878685">
    <property type="protein sequence ID" value="OJJ70896.1"/>
    <property type="molecule type" value="Genomic_DNA"/>
</dbReference>
<proteinExistence type="predicted"/>
<organism evidence="1 2">
    <name type="scientific">Aspergillus brasiliensis (strain CBS 101740 / IMI 381727 / IBT 21946)</name>
    <dbReference type="NCBI Taxonomy" id="767769"/>
    <lineage>
        <taxon>Eukaryota</taxon>
        <taxon>Fungi</taxon>
        <taxon>Dikarya</taxon>
        <taxon>Ascomycota</taxon>
        <taxon>Pezizomycotina</taxon>
        <taxon>Eurotiomycetes</taxon>
        <taxon>Eurotiomycetidae</taxon>
        <taxon>Eurotiales</taxon>
        <taxon>Aspergillaceae</taxon>
        <taxon>Aspergillus</taxon>
        <taxon>Aspergillus subgen. Circumdati</taxon>
    </lineage>
</organism>
<dbReference type="GeneID" id="93579891"/>
<evidence type="ECO:0000313" key="1">
    <source>
        <dbReference type="EMBL" id="OJJ70896.1"/>
    </source>
</evidence>
<evidence type="ECO:0000313" key="2">
    <source>
        <dbReference type="Proteomes" id="UP000184499"/>
    </source>
</evidence>
<reference evidence="2" key="1">
    <citation type="journal article" date="2017" name="Genome Biol.">
        <title>Comparative genomics reveals high biological diversity and specific adaptations in the industrially and medically important fungal genus Aspergillus.</title>
        <authorList>
            <person name="de Vries R.P."/>
            <person name="Riley R."/>
            <person name="Wiebenga A."/>
            <person name="Aguilar-Osorio G."/>
            <person name="Amillis S."/>
            <person name="Uchima C.A."/>
            <person name="Anderluh G."/>
            <person name="Asadollahi M."/>
            <person name="Askin M."/>
            <person name="Barry K."/>
            <person name="Battaglia E."/>
            <person name="Bayram O."/>
            <person name="Benocci T."/>
            <person name="Braus-Stromeyer S.A."/>
            <person name="Caldana C."/>
            <person name="Canovas D."/>
            <person name="Cerqueira G.C."/>
            <person name="Chen F."/>
            <person name="Chen W."/>
            <person name="Choi C."/>
            <person name="Clum A."/>
            <person name="Dos Santos R.A."/>
            <person name="Damasio A.R."/>
            <person name="Diallinas G."/>
            <person name="Emri T."/>
            <person name="Fekete E."/>
            <person name="Flipphi M."/>
            <person name="Freyberg S."/>
            <person name="Gallo A."/>
            <person name="Gournas C."/>
            <person name="Habgood R."/>
            <person name="Hainaut M."/>
            <person name="Harispe M.L."/>
            <person name="Henrissat B."/>
            <person name="Hilden K.S."/>
            <person name="Hope R."/>
            <person name="Hossain A."/>
            <person name="Karabika E."/>
            <person name="Karaffa L."/>
            <person name="Karanyi Z."/>
            <person name="Krasevec N."/>
            <person name="Kuo A."/>
            <person name="Kusch H."/>
            <person name="LaButti K."/>
            <person name="Lagendijk E.L."/>
            <person name="Lapidus A."/>
            <person name="Levasseur A."/>
            <person name="Lindquist E."/>
            <person name="Lipzen A."/>
            <person name="Logrieco A.F."/>
            <person name="MacCabe A."/>
            <person name="Maekelae M.R."/>
            <person name="Malavazi I."/>
            <person name="Melin P."/>
            <person name="Meyer V."/>
            <person name="Mielnichuk N."/>
            <person name="Miskei M."/>
            <person name="Molnar A.P."/>
            <person name="Mule G."/>
            <person name="Ngan C.Y."/>
            <person name="Orejas M."/>
            <person name="Orosz E."/>
            <person name="Ouedraogo J.P."/>
            <person name="Overkamp K.M."/>
            <person name="Park H.-S."/>
            <person name="Perrone G."/>
            <person name="Piumi F."/>
            <person name="Punt P.J."/>
            <person name="Ram A.F."/>
            <person name="Ramon A."/>
            <person name="Rauscher S."/>
            <person name="Record E."/>
            <person name="Riano-Pachon D.M."/>
            <person name="Robert V."/>
            <person name="Roehrig J."/>
            <person name="Ruller R."/>
            <person name="Salamov A."/>
            <person name="Salih N.S."/>
            <person name="Samson R.A."/>
            <person name="Sandor E."/>
            <person name="Sanguinetti M."/>
            <person name="Schuetze T."/>
            <person name="Sepcic K."/>
            <person name="Shelest E."/>
            <person name="Sherlock G."/>
            <person name="Sophianopoulou V."/>
            <person name="Squina F.M."/>
            <person name="Sun H."/>
            <person name="Susca A."/>
            <person name="Todd R.B."/>
            <person name="Tsang A."/>
            <person name="Unkles S.E."/>
            <person name="van de Wiele N."/>
            <person name="van Rossen-Uffink D."/>
            <person name="Oliveira J.V."/>
            <person name="Vesth T.C."/>
            <person name="Visser J."/>
            <person name="Yu J.-H."/>
            <person name="Zhou M."/>
            <person name="Andersen M.R."/>
            <person name="Archer D.B."/>
            <person name="Baker S.E."/>
            <person name="Benoit I."/>
            <person name="Brakhage A.A."/>
            <person name="Braus G.H."/>
            <person name="Fischer R."/>
            <person name="Frisvad J.C."/>
            <person name="Goldman G.H."/>
            <person name="Houbraken J."/>
            <person name="Oakley B."/>
            <person name="Pocsi I."/>
            <person name="Scazzocchio C."/>
            <person name="Seiboth B."/>
            <person name="vanKuyk P.A."/>
            <person name="Wortman J."/>
            <person name="Dyer P.S."/>
            <person name="Grigoriev I.V."/>
        </authorList>
    </citation>
    <scope>NUCLEOTIDE SEQUENCE [LARGE SCALE GENOMIC DNA]</scope>
    <source>
        <strain evidence="2">CBS 101740 / IMI 381727 / IBT 21946</strain>
    </source>
</reference>
<dbReference type="Proteomes" id="UP000184499">
    <property type="component" value="Unassembled WGS sequence"/>
</dbReference>